<dbReference type="VEuPathDB" id="AmoebaDB:ACA1_263610"/>
<dbReference type="AlphaFoldDB" id="L8H438"/>
<dbReference type="Pfam" id="PF03981">
    <property type="entry name" value="Ubiq_cyt_C_chap"/>
    <property type="match status" value="1"/>
</dbReference>
<organism evidence="4 5">
    <name type="scientific">Acanthamoeba castellanii (strain ATCC 30010 / Neff)</name>
    <dbReference type="NCBI Taxonomy" id="1257118"/>
    <lineage>
        <taxon>Eukaryota</taxon>
        <taxon>Amoebozoa</taxon>
        <taxon>Discosea</taxon>
        <taxon>Longamoebia</taxon>
        <taxon>Centramoebida</taxon>
        <taxon>Acanthamoebidae</taxon>
        <taxon>Acanthamoeba</taxon>
    </lineage>
</organism>
<keyword evidence="5" id="KW-1185">Reference proteome</keyword>
<dbReference type="GeneID" id="14919984"/>
<feature type="domain" description="Ubiquinol-cytochrome c chaperone" evidence="3">
    <location>
        <begin position="186"/>
        <end position="280"/>
    </location>
</feature>
<evidence type="ECO:0000256" key="2">
    <source>
        <dbReference type="SAM" id="MobiDB-lite"/>
    </source>
</evidence>
<dbReference type="Proteomes" id="UP000011083">
    <property type="component" value="Unassembled WGS sequence"/>
</dbReference>
<dbReference type="KEGG" id="acan:ACA1_263610"/>
<protein>
    <recommendedName>
        <fullName evidence="3">Ubiquinol-cytochrome c chaperone domain-containing protein</fullName>
    </recommendedName>
</protein>
<evidence type="ECO:0000313" key="4">
    <source>
        <dbReference type="EMBL" id="ELR19211.1"/>
    </source>
</evidence>
<dbReference type="OrthoDB" id="4007at2759"/>
<evidence type="ECO:0000259" key="3">
    <source>
        <dbReference type="Pfam" id="PF03981"/>
    </source>
</evidence>
<comment type="similarity">
    <text evidence="1">Belongs to the CBP3 family.</text>
</comment>
<dbReference type="PANTHER" id="PTHR12184:SF1">
    <property type="entry name" value="UBIQUINOL-CYTOCHROME-C REDUCTASE COMPLEX ASSEMBLY FACTOR 1"/>
    <property type="match status" value="1"/>
</dbReference>
<reference evidence="4 5" key="1">
    <citation type="journal article" date="2013" name="Genome Biol.">
        <title>Genome of Acanthamoeba castellanii highlights extensive lateral gene transfer and early evolution of tyrosine kinase signaling.</title>
        <authorList>
            <person name="Clarke M."/>
            <person name="Lohan A.J."/>
            <person name="Liu B."/>
            <person name="Lagkouvardos I."/>
            <person name="Roy S."/>
            <person name="Zafar N."/>
            <person name="Bertelli C."/>
            <person name="Schilde C."/>
            <person name="Kianianmomeni A."/>
            <person name="Burglin T.R."/>
            <person name="Frech C."/>
            <person name="Turcotte B."/>
            <person name="Kopec K.O."/>
            <person name="Synnott J.M."/>
            <person name="Choo C."/>
            <person name="Paponov I."/>
            <person name="Finkler A."/>
            <person name="Soon Heng Tan C."/>
            <person name="Hutchins A.P."/>
            <person name="Weinmeier T."/>
            <person name="Rattei T."/>
            <person name="Chu J.S."/>
            <person name="Gimenez G."/>
            <person name="Irimia M."/>
            <person name="Rigden D.J."/>
            <person name="Fitzpatrick D.A."/>
            <person name="Lorenzo-Morales J."/>
            <person name="Bateman A."/>
            <person name="Chiu C.H."/>
            <person name="Tang P."/>
            <person name="Hegemann P."/>
            <person name="Fromm H."/>
            <person name="Raoult D."/>
            <person name="Greub G."/>
            <person name="Miranda-Saavedra D."/>
            <person name="Chen N."/>
            <person name="Nash P."/>
            <person name="Ginger M.L."/>
            <person name="Horn M."/>
            <person name="Schaap P."/>
            <person name="Caler L."/>
            <person name="Loftus B."/>
        </authorList>
    </citation>
    <scope>NUCLEOTIDE SEQUENCE [LARGE SCALE GENOMIC DNA]</scope>
    <source>
        <strain evidence="4 5">Neff</strain>
    </source>
</reference>
<dbReference type="STRING" id="1257118.L8H438"/>
<feature type="region of interest" description="Disordered" evidence="2">
    <location>
        <begin position="71"/>
        <end position="92"/>
    </location>
</feature>
<dbReference type="GO" id="GO:0034551">
    <property type="term" value="P:mitochondrial respiratory chain complex III assembly"/>
    <property type="evidence" value="ECO:0007669"/>
    <property type="project" value="TreeGrafter"/>
</dbReference>
<dbReference type="RefSeq" id="XP_004341296.1">
    <property type="nucleotide sequence ID" value="XM_004341248.1"/>
</dbReference>
<gene>
    <name evidence="4" type="ORF">ACA1_263610</name>
</gene>
<sequence length="289" mass="32532">MRKTLYRPHLSAGALTMATPSCRALSITSRCNSSMARHPIVHRSRAGAINGCMPIRGHLFGRCSSTLRGTPEMPASSFGGRAEASATTGPSADPDLTYMSPVIFARRTPEERRRDELGVQKILEVAKERANQGESEDGLLRFLGYYGKKNQSLRSGSALYANVFYRSLDEEFYDLLGYEEKGLLPWFLISTLHMWMTSVRLRKDASSRALDTRAYFADSFWMDVEEKLNNVGVNYVGMGKAFKQMPNLYAHATLSLDKALKSTTDDQLGDALFRHIFFNRLPRQLRWAP</sequence>
<name>L8H438_ACACF</name>
<accession>L8H438</accession>
<evidence type="ECO:0000313" key="5">
    <source>
        <dbReference type="Proteomes" id="UP000011083"/>
    </source>
</evidence>
<dbReference type="PANTHER" id="PTHR12184">
    <property type="entry name" value="UBIQUINOL-CYTOCHROME C REDUCTASE COMPLEX ASSEMBLY FACTOR 1 FAMILY MEMBER"/>
    <property type="match status" value="1"/>
</dbReference>
<dbReference type="GO" id="GO:0005739">
    <property type="term" value="C:mitochondrion"/>
    <property type="evidence" value="ECO:0007669"/>
    <property type="project" value="TreeGrafter"/>
</dbReference>
<dbReference type="InterPro" id="IPR021150">
    <property type="entry name" value="Ubiq_cyt_c_chap"/>
</dbReference>
<proteinExistence type="inferred from homology"/>
<dbReference type="InterPro" id="IPR007129">
    <property type="entry name" value="Ubiqinol_cyt_c_chaperone_CPB3"/>
</dbReference>
<dbReference type="EMBL" id="KB007933">
    <property type="protein sequence ID" value="ELR19211.1"/>
    <property type="molecule type" value="Genomic_DNA"/>
</dbReference>
<evidence type="ECO:0000256" key="1">
    <source>
        <dbReference type="ARBA" id="ARBA00006407"/>
    </source>
</evidence>